<organism evidence="1 2">
    <name type="scientific">Periconia macrospinosa</name>
    <dbReference type="NCBI Taxonomy" id="97972"/>
    <lineage>
        <taxon>Eukaryota</taxon>
        <taxon>Fungi</taxon>
        <taxon>Dikarya</taxon>
        <taxon>Ascomycota</taxon>
        <taxon>Pezizomycotina</taxon>
        <taxon>Dothideomycetes</taxon>
        <taxon>Pleosporomycetidae</taxon>
        <taxon>Pleosporales</taxon>
        <taxon>Massarineae</taxon>
        <taxon>Periconiaceae</taxon>
        <taxon>Periconia</taxon>
    </lineage>
</organism>
<dbReference type="Proteomes" id="UP000244855">
    <property type="component" value="Unassembled WGS sequence"/>
</dbReference>
<evidence type="ECO:0000313" key="1">
    <source>
        <dbReference type="EMBL" id="PVI02592.1"/>
    </source>
</evidence>
<reference evidence="1 2" key="1">
    <citation type="journal article" date="2018" name="Sci. Rep.">
        <title>Comparative genomics provides insights into the lifestyle and reveals functional heterogeneity of dark septate endophytic fungi.</title>
        <authorList>
            <person name="Knapp D.G."/>
            <person name="Nemeth J.B."/>
            <person name="Barry K."/>
            <person name="Hainaut M."/>
            <person name="Henrissat B."/>
            <person name="Johnson J."/>
            <person name="Kuo A."/>
            <person name="Lim J.H.P."/>
            <person name="Lipzen A."/>
            <person name="Nolan M."/>
            <person name="Ohm R.A."/>
            <person name="Tamas L."/>
            <person name="Grigoriev I.V."/>
            <person name="Spatafora J.W."/>
            <person name="Nagy L.G."/>
            <person name="Kovacs G.M."/>
        </authorList>
    </citation>
    <scope>NUCLEOTIDE SEQUENCE [LARGE SCALE GENOMIC DNA]</scope>
    <source>
        <strain evidence="1 2">DSE2036</strain>
    </source>
</reference>
<evidence type="ECO:0000313" key="2">
    <source>
        <dbReference type="Proteomes" id="UP000244855"/>
    </source>
</evidence>
<name>A0A2V1DXD1_9PLEO</name>
<accession>A0A2V1DXD1</accession>
<proteinExistence type="predicted"/>
<gene>
    <name evidence="1" type="ORF">DM02DRAFT_701400</name>
</gene>
<feature type="non-terminal residue" evidence="1">
    <location>
        <position position="1"/>
    </location>
</feature>
<dbReference type="AlphaFoldDB" id="A0A2V1DXD1"/>
<dbReference type="EMBL" id="KZ805341">
    <property type="protein sequence ID" value="PVI02592.1"/>
    <property type="molecule type" value="Genomic_DNA"/>
</dbReference>
<keyword evidence="2" id="KW-1185">Reference proteome</keyword>
<sequence length="190" mass="20433">HHTRATKFQPTHPFINFKISKTFSHLPITNQSKLILSSRTSLNSKMRVSTLIATGSALFLGSFTNALPNPQHLIVAKQCGELTIRNPSGSIGSDALIPTKGCFDYTNRKDGAVIIGMVNNYCYCGFVAEPNCGNGSPNGATLTHMNWPESYPLKLKDTRSYSCVEIPGMGPGMGDVADGVAEVQALAKTE</sequence>
<protein>
    <submittedName>
        <fullName evidence="1">Uncharacterized protein</fullName>
    </submittedName>
</protein>